<evidence type="ECO:0000256" key="7">
    <source>
        <dbReference type="ARBA" id="ARBA00022840"/>
    </source>
</evidence>
<sequence>MSDALLEVTGLSLDGPGGREILRDVSFAVDRGEIVGLVGESGSGKSMTSLALTGLLPPAIVPVAGAATLAGDPYLTAGRTSVRPRISIVFQNPRGALNPTMRIGAQVIRLLRSRGQRRAGAAQVEELLLSVGIDDPERVRRSYPHELSGGMNQRVMIGLAIAADPELLIADEPTTGLDVTVQAQILDLFRRTTSDSNRGVLFITHDLGVVAQMCTRVVVLYRGRIVETGSVDDIFHAPTQQYTQDLVAAATAVHEGRAAGREVAG</sequence>
<evidence type="ECO:0000313" key="11">
    <source>
        <dbReference type="EMBL" id="MTD15475.1"/>
    </source>
</evidence>
<comment type="subcellular location">
    <subcellularLocation>
        <location evidence="1">Cell membrane</location>
        <topology evidence="1">Peripheral membrane protein</topology>
    </subcellularLocation>
</comment>
<keyword evidence="7 11" id="KW-0067">ATP-binding</keyword>
<feature type="domain" description="ABC transporter" evidence="10">
    <location>
        <begin position="6"/>
        <end position="247"/>
    </location>
</feature>
<keyword evidence="3" id="KW-0813">Transport</keyword>
<comment type="caution">
    <text evidence="11">The sequence shown here is derived from an EMBL/GenBank/DDBJ whole genome shotgun (WGS) entry which is preliminary data.</text>
</comment>
<dbReference type="PANTHER" id="PTHR43297">
    <property type="entry name" value="OLIGOPEPTIDE TRANSPORT ATP-BINDING PROTEIN APPD"/>
    <property type="match status" value="1"/>
</dbReference>
<dbReference type="InterPro" id="IPR003439">
    <property type="entry name" value="ABC_transporter-like_ATP-bd"/>
</dbReference>
<evidence type="ECO:0000256" key="4">
    <source>
        <dbReference type="ARBA" id="ARBA00022475"/>
    </source>
</evidence>
<accession>A0A7K1FMT3</accession>
<evidence type="ECO:0000256" key="2">
    <source>
        <dbReference type="ARBA" id="ARBA00005417"/>
    </source>
</evidence>
<dbReference type="GO" id="GO:0005886">
    <property type="term" value="C:plasma membrane"/>
    <property type="evidence" value="ECO:0007669"/>
    <property type="project" value="UniProtKB-SubCell"/>
</dbReference>
<dbReference type="PANTHER" id="PTHR43297:SF14">
    <property type="entry name" value="ATPASE AAA-TYPE CORE DOMAIN-CONTAINING PROTEIN"/>
    <property type="match status" value="1"/>
</dbReference>
<reference evidence="11 12" key="1">
    <citation type="submission" date="2019-11" db="EMBL/GenBank/DDBJ databases">
        <authorList>
            <person name="Jiang L.-Q."/>
        </authorList>
    </citation>
    <scope>NUCLEOTIDE SEQUENCE [LARGE SCALE GENOMIC DNA]</scope>
    <source>
        <strain evidence="11 12">YIM 132087</strain>
    </source>
</reference>
<keyword evidence="9" id="KW-0472">Membrane</keyword>
<dbReference type="InterPro" id="IPR027417">
    <property type="entry name" value="P-loop_NTPase"/>
</dbReference>
<dbReference type="GO" id="GO:0005524">
    <property type="term" value="F:ATP binding"/>
    <property type="evidence" value="ECO:0007669"/>
    <property type="project" value="UniProtKB-KW"/>
</dbReference>
<evidence type="ECO:0000256" key="3">
    <source>
        <dbReference type="ARBA" id="ARBA00022448"/>
    </source>
</evidence>
<evidence type="ECO:0000256" key="6">
    <source>
        <dbReference type="ARBA" id="ARBA00022741"/>
    </source>
</evidence>
<comment type="similarity">
    <text evidence="2">Belongs to the ABC transporter superfamily.</text>
</comment>
<dbReference type="InterPro" id="IPR050388">
    <property type="entry name" value="ABC_Ni/Peptide_Import"/>
</dbReference>
<evidence type="ECO:0000313" key="12">
    <source>
        <dbReference type="Proteomes" id="UP000460221"/>
    </source>
</evidence>
<dbReference type="GO" id="GO:0016887">
    <property type="term" value="F:ATP hydrolysis activity"/>
    <property type="evidence" value="ECO:0007669"/>
    <property type="project" value="InterPro"/>
</dbReference>
<keyword evidence="8" id="KW-1278">Translocase</keyword>
<dbReference type="Pfam" id="PF00005">
    <property type="entry name" value="ABC_tran"/>
    <property type="match status" value="1"/>
</dbReference>
<dbReference type="Proteomes" id="UP000460221">
    <property type="component" value="Unassembled WGS sequence"/>
</dbReference>
<keyword evidence="12" id="KW-1185">Reference proteome</keyword>
<dbReference type="SUPFAM" id="SSF52540">
    <property type="entry name" value="P-loop containing nucleoside triphosphate hydrolases"/>
    <property type="match status" value="1"/>
</dbReference>
<evidence type="ECO:0000256" key="8">
    <source>
        <dbReference type="ARBA" id="ARBA00022967"/>
    </source>
</evidence>
<dbReference type="InterPro" id="IPR003593">
    <property type="entry name" value="AAA+_ATPase"/>
</dbReference>
<keyword evidence="6" id="KW-0547">Nucleotide-binding</keyword>
<dbReference type="CDD" id="cd03257">
    <property type="entry name" value="ABC_NikE_OppD_transporters"/>
    <property type="match status" value="1"/>
</dbReference>
<dbReference type="PROSITE" id="PS50893">
    <property type="entry name" value="ABC_TRANSPORTER_2"/>
    <property type="match status" value="1"/>
</dbReference>
<keyword evidence="4" id="KW-1003">Cell membrane</keyword>
<gene>
    <name evidence="11" type="ORF">GIS00_16185</name>
</gene>
<evidence type="ECO:0000256" key="5">
    <source>
        <dbReference type="ARBA" id="ARBA00022519"/>
    </source>
</evidence>
<protein>
    <submittedName>
        <fullName evidence="11">ATP-binding cassette domain-containing protein</fullName>
    </submittedName>
</protein>
<keyword evidence="5" id="KW-0997">Cell inner membrane</keyword>
<dbReference type="Gene3D" id="3.40.50.300">
    <property type="entry name" value="P-loop containing nucleotide triphosphate hydrolases"/>
    <property type="match status" value="1"/>
</dbReference>
<dbReference type="AlphaFoldDB" id="A0A7K1FMT3"/>
<organism evidence="11 12">
    <name type="scientific">Nakamurella alba</name>
    <dbReference type="NCBI Taxonomy" id="2665158"/>
    <lineage>
        <taxon>Bacteria</taxon>
        <taxon>Bacillati</taxon>
        <taxon>Actinomycetota</taxon>
        <taxon>Actinomycetes</taxon>
        <taxon>Nakamurellales</taxon>
        <taxon>Nakamurellaceae</taxon>
        <taxon>Nakamurella</taxon>
    </lineage>
</organism>
<dbReference type="RefSeq" id="WP_154769474.1">
    <property type="nucleotide sequence ID" value="NZ_WLYK01000006.1"/>
</dbReference>
<evidence type="ECO:0000259" key="10">
    <source>
        <dbReference type="PROSITE" id="PS50893"/>
    </source>
</evidence>
<evidence type="ECO:0000256" key="1">
    <source>
        <dbReference type="ARBA" id="ARBA00004202"/>
    </source>
</evidence>
<dbReference type="EMBL" id="WLYK01000006">
    <property type="protein sequence ID" value="MTD15475.1"/>
    <property type="molecule type" value="Genomic_DNA"/>
</dbReference>
<evidence type="ECO:0000256" key="9">
    <source>
        <dbReference type="ARBA" id="ARBA00023136"/>
    </source>
</evidence>
<proteinExistence type="inferred from homology"/>
<name>A0A7K1FMT3_9ACTN</name>
<dbReference type="SMART" id="SM00382">
    <property type="entry name" value="AAA"/>
    <property type="match status" value="1"/>
</dbReference>